<reference evidence="2" key="1">
    <citation type="submission" date="2015-10" db="EMBL/GenBank/DDBJ databases">
        <authorList>
            <person name="Regsiter A."/>
            <person name="william w."/>
        </authorList>
    </citation>
    <scope>NUCLEOTIDE SEQUENCE</scope>
    <source>
        <strain evidence="2">Montdore</strain>
    </source>
</reference>
<dbReference type="AlphaFoldDB" id="A0A292PS42"/>
<dbReference type="EMBL" id="LN891049">
    <property type="protein sequence ID" value="CUS10369.1"/>
    <property type="molecule type" value="Genomic_DNA"/>
</dbReference>
<protein>
    <submittedName>
        <fullName evidence="2">Uncharacterized protein</fullName>
    </submittedName>
</protein>
<feature type="compositionally biased region" description="Polar residues" evidence="1">
    <location>
        <begin position="1"/>
        <end position="25"/>
    </location>
</feature>
<evidence type="ECO:0000256" key="1">
    <source>
        <dbReference type="SAM" id="MobiDB-lite"/>
    </source>
</evidence>
<evidence type="ECO:0000313" key="2">
    <source>
        <dbReference type="EMBL" id="CUS10369.1"/>
    </source>
</evidence>
<gene>
    <name evidence="2" type="ORF">GSTUAT00005551001</name>
</gene>
<accession>A0A292PS42</accession>
<organism evidence="2 3">
    <name type="scientific">Tuber aestivum</name>
    <name type="common">summer truffle</name>
    <dbReference type="NCBI Taxonomy" id="59557"/>
    <lineage>
        <taxon>Eukaryota</taxon>
        <taxon>Fungi</taxon>
        <taxon>Dikarya</taxon>
        <taxon>Ascomycota</taxon>
        <taxon>Pezizomycotina</taxon>
        <taxon>Pezizomycetes</taxon>
        <taxon>Pezizales</taxon>
        <taxon>Tuberaceae</taxon>
        <taxon>Tuber</taxon>
    </lineage>
</organism>
<keyword evidence="3" id="KW-1185">Reference proteome</keyword>
<sequence>MVHTPPSTRSNATSLVHPKTTSPHESSSFSSGTDSAIRKSSHLYPIHNASLNVSTLLERKLTAVGDDAATAAGSEPEQKPETSKNFECRFSNTRSGVFSTYER</sequence>
<proteinExistence type="predicted"/>
<feature type="region of interest" description="Disordered" evidence="1">
    <location>
        <begin position="67"/>
        <end position="88"/>
    </location>
</feature>
<evidence type="ECO:0000313" key="3">
    <source>
        <dbReference type="Proteomes" id="UP001412239"/>
    </source>
</evidence>
<feature type="compositionally biased region" description="Basic and acidic residues" evidence="1">
    <location>
        <begin position="76"/>
        <end position="87"/>
    </location>
</feature>
<name>A0A292PS42_9PEZI</name>
<feature type="region of interest" description="Disordered" evidence="1">
    <location>
        <begin position="1"/>
        <end position="36"/>
    </location>
</feature>
<dbReference type="Proteomes" id="UP001412239">
    <property type="component" value="Unassembled WGS sequence"/>
</dbReference>